<organism evidence="13 14">
    <name type="scientific">Flintibacter hominis</name>
    <dbReference type="NCBI Taxonomy" id="2763048"/>
    <lineage>
        <taxon>Bacteria</taxon>
        <taxon>Bacillati</taxon>
        <taxon>Bacillota</taxon>
        <taxon>Clostridia</taxon>
        <taxon>Eubacteriales</taxon>
        <taxon>Flintibacter</taxon>
    </lineage>
</organism>
<evidence type="ECO:0000256" key="10">
    <source>
        <dbReference type="HAMAP-Rule" id="MF_00144"/>
    </source>
</evidence>
<keyword evidence="14" id="KW-1185">Reference proteome</keyword>
<evidence type="ECO:0000256" key="7">
    <source>
        <dbReference type="ARBA" id="ARBA00022884"/>
    </source>
</evidence>
<dbReference type="Pfam" id="PF20259">
    <property type="entry name" value="tRNA_Me_trans_M"/>
    <property type="match status" value="1"/>
</dbReference>
<comment type="caution">
    <text evidence="13">The sequence shown here is derived from an EMBL/GenBank/DDBJ whole genome shotgun (WGS) entry which is preliminary data.</text>
</comment>
<dbReference type="GO" id="GO:0002143">
    <property type="term" value="P:tRNA wobble position uridine thiolation"/>
    <property type="evidence" value="ECO:0007669"/>
    <property type="project" value="TreeGrafter"/>
</dbReference>
<feature type="region of interest" description="Interaction with tRNA" evidence="10">
    <location>
        <begin position="307"/>
        <end position="308"/>
    </location>
</feature>
<name>A0A8J6M5D5_9FIRM</name>
<dbReference type="Gene3D" id="3.40.50.620">
    <property type="entry name" value="HUPs"/>
    <property type="match status" value="1"/>
</dbReference>
<evidence type="ECO:0000256" key="3">
    <source>
        <dbReference type="ARBA" id="ARBA00022679"/>
    </source>
</evidence>
<feature type="site" description="Interaction with tRNA" evidence="10">
    <location>
        <position position="340"/>
    </location>
</feature>
<dbReference type="Proteomes" id="UP000628736">
    <property type="component" value="Unassembled WGS sequence"/>
</dbReference>
<dbReference type="FunFam" id="2.40.30.10:FF:000023">
    <property type="entry name" value="tRNA-specific 2-thiouridylase MnmA"/>
    <property type="match status" value="1"/>
</dbReference>
<keyword evidence="4 10" id="KW-0819">tRNA processing</keyword>
<evidence type="ECO:0000256" key="8">
    <source>
        <dbReference type="ARBA" id="ARBA00023157"/>
    </source>
</evidence>
<keyword evidence="3 10" id="KW-0808">Transferase</keyword>
<feature type="binding site" evidence="10">
    <location>
        <position position="34"/>
    </location>
    <ligand>
        <name>ATP</name>
        <dbReference type="ChEBI" id="CHEBI:30616"/>
    </ligand>
</feature>
<dbReference type="Pfam" id="PF03054">
    <property type="entry name" value="tRNA_Me_trans"/>
    <property type="match status" value="1"/>
</dbReference>
<keyword evidence="2 10" id="KW-0820">tRNA-binding</keyword>
<feature type="domain" description="tRNA-specific 2-thiouridylase MnmA-like central" evidence="12">
    <location>
        <begin position="209"/>
        <end position="272"/>
    </location>
</feature>
<dbReference type="HAMAP" id="MF_00144">
    <property type="entry name" value="tRNA_thiouridyl_MnmA"/>
    <property type="match status" value="1"/>
</dbReference>
<dbReference type="AlphaFoldDB" id="A0A8J6M5D5"/>
<feature type="active site" description="Nucleophile" evidence="10">
    <location>
        <position position="102"/>
    </location>
</feature>
<evidence type="ECO:0000313" key="14">
    <source>
        <dbReference type="Proteomes" id="UP000628736"/>
    </source>
</evidence>
<feature type="binding site" evidence="10">
    <location>
        <begin position="8"/>
        <end position="15"/>
    </location>
    <ligand>
        <name>ATP</name>
        <dbReference type="ChEBI" id="CHEBI:30616"/>
    </ligand>
</feature>
<dbReference type="InterPro" id="IPR046885">
    <property type="entry name" value="MnmA-like_C"/>
</dbReference>
<dbReference type="GO" id="GO:0103016">
    <property type="term" value="F:tRNA-uridine 2-sulfurtransferase activity"/>
    <property type="evidence" value="ECO:0007669"/>
    <property type="project" value="UniProtKB-EC"/>
</dbReference>
<comment type="function">
    <text evidence="10">Catalyzes the 2-thiolation of uridine at the wobble position (U34) of tRNA, leading to the formation of s(2)U34.</text>
</comment>
<protein>
    <recommendedName>
        <fullName evidence="10">tRNA-specific 2-thiouridylase MnmA</fullName>
        <ecNumber evidence="10">2.8.1.13</ecNumber>
    </recommendedName>
</protein>
<gene>
    <name evidence="10 13" type="primary">mnmA</name>
    <name evidence="13" type="ORF">H8S11_00615</name>
</gene>
<dbReference type="Gene3D" id="2.40.30.10">
    <property type="entry name" value="Translation factors"/>
    <property type="match status" value="1"/>
</dbReference>
<evidence type="ECO:0000256" key="2">
    <source>
        <dbReference type="ARBA" id="ARBA00022555"/>
    </source>
</evidence>
<keyword evidence="5 10" id="KW-0547">Nucleotide-binding</keyword>
<dbReference type="RefSeq" id="WP_186851838.1">
    <property type="nucleotide sequence ID" value="NZ_JACOPO010000001.1"/>
</dbReference>
<keyword evidence="1 10" id="KW-0963">Cytoplasm</keyword>
<evidence type="ECO:0000259" key="11">
    <source>
        <dbReference type="Pfam" id="PF20258"/>
    </source>
</evidence>
<dbReference type="GO" id="GO:0005524">
    <property type="term" value="F:ATP binding"/>
    <property type="evidence" value="ECO:0007669"/>
    <property type="project" value="UniProtKB-KW"/>
</dbReference>
<dbReference type="GO" id="GO:0000049">
    <property type="term" value="F:tRNA binding"/>
    <property type="evidence" value="ECO:0007669"/>
    <property type="project" value="UniProtKB-KW"/>
</dbReference>
<keyword evidence="7 10" id="KW-0694">RNA-binding</keyword>
<accession>A0A8J6M5D5</accession>
<evidence type="ECO:0000313" key="13">
    <source>
        <dbReference type="EMBL" id="MBC5721329.1"/>
    </source>
</evidence>
<comment type="catalytic activity">
    <reaction evidence="9 10">
        <text>S-sulfanyl-L-cysteinyl-[protein] + uridine(34) in tRNA + AH2 + ATP = 2-thiouridine(34) in tRNA + L-cysteinyl-[protein] + A + AMP + diphosphate + H(+)</text>
        <dbReference type="Rhea" id="RHEA:47032"/>
        <dbReference type="Rhea" id="RHEA-COMP:10131"/>
        <dbReference type="Rhea" id="RHEA-COMP:11726"/>
        <dbReference type="Rhea" id="RHEA-COMP:11727"/>
        <dbReference type="Rhea" id="RHEA-COMP:11728"/>
        <dbReference type="ChEBI" id="CHEBI:13193"/>
        <dbReference type="ChEBI" id="CHEBI:15378"/>
        <dbReference type="ChEBI" id="CHEBI:17499"/>
        <dbReference type="ChEBI" id="CHEBI:29950"/>
        <dbReference type="ChEBI" id="CHEBI:30616"/>
        <dbReference type="ChEBI" id="CHEBI:33019"/>
        <dbReference type="ChEBI" id="CHEBI:61963"/>
        <dbReference type="ChEBI" id="CHEBI:65315"/>
        <dbReference type="ChEBI" id="CHEBI:87170"/>
        <dbReference type="ChEBI" id="CHEBI:456215"/>
        <dbReference type="EC" id="2.8.1.13"/>
    </reaction>
</comment>
<dbReference type="SUPFAM" id="SSF52402">
    <property type="entry name" value="Adenine nucleotide alpha hydrolases-like"/>
    <property type="match status" value="1"/>
</dbReference>
<evidence type="ECO:0000256" key="6">
    <source>
        <dbReference type="ARBA" id="ARBA00022840"/>
    </source>
</evidence>
<dbReference type="Pfam" id="PF20258">
    <property type="entry name" value="tRNA_Me_trans_C"/>
    <property type="match status" value="1"/>
</dbReference>
<dbReference type="InterPro" id="IPR014729">
    <property type="entry name" value="Rossmann-like_a/b/a_fold"/>
</dbReference>
<evidence type="ECO:0000256" key="5">
    <source>
        <dbReference type="ARBA" id="ARBA00022741"/>
    </source>
</evidence>
<dbReference type="GO" id="GO:0005737">
    <property type="term" value="C:cytoplasm"/>
    <property type="evidence" value="ECO:0007669"/>
    <property type="project" value="UniProtKB-SubCell"/>
</dbReference>
<comment type="similarity">
    <text evidence="10">Belongs to the MnmA/TRMU family.</text>
</comment>
<evidence type="ECO:0000256" key="4">
    <source>
        <dbReference type="ARBA" id="ARBA00022694"/>
    </source>
</evidence>
<dbReference type="NCBIfam" id="TIGR00420">
    <property type="entry name" value="trmU"/>
    <property type="match status" value="1"/>
</dbReference>
<dbReference type="PANTHER" id="PTHR11933">
    <property type="entry name" value="TRNA 5-METHYLAMINOMETHYL-2-THIOURIDYLATE -METHYLTRANSFERASE"/>
    <property type="match status" value="1"/>
</dbReference>
<dbReference type="EMBL" id="JACOPO010000001">
    <property type="protein sequence ID" value="MBC5721329.1"/>
    <property type="molecule type" value="Genomic_DNA"/>
</dbReference>
<proteinExistence type="inferred from homology"/>
<dbReference type="CDD" id="cd01998">
    <property type="entry name" value="MnmA_TRMU-like"/>
    <property type="match status" value="1"/>
</dbReference>
<comment type="caution">
    <text evidence="10">Lacks conserved residue(s) required for the propagation of feature annotation.</text>
</comment>
<dbReference type="PANTHER" id="PTHR11933:SF5">
    <property type="entry name" value="MITOCHONDRIAL TRNA-SPECIFIC 2-THIOURIDYLASE 1"/>
    <property type="match status" value="1"/>
</dbReference>
<reference evidence="13" key="1">
    <citation type="submission" date="2020-08" db="EMBL/GenBank/DDBJ databases">
        <title>Genome public.</title>
        <authorList>
            <person name="Liu C."/>
            <person name="Sun Q."/>
        </authorList>
    </citation>
    <scope>NUCLEOTIDE SEQUENCE</scope>
    <source>
        <strain evidence="13">NSJ-23</strain>
    </source>
</reference>
<dbReference type="NCBIfam" id="NF001138">
    <property type="entry name" value="PRK00143.1"/>
    <property type="match status" value="1"/>
</dbReference>
<comment type="subcellular location">
    <subcellularLocation>
        <location evidence="10">Cytoplasm</location>
    </subcellularLocation>
</comment>
<feature type="domain" description="tRNA-specific 2-thiouridylase MnmA-like C-terminal" evidence="11">
    <location>
        <begin position="282"/>
        <end position="356"/>
    </location>
</feature>
<keyword evidence="6 10" id="KW-0067">ATP-binding</keyword>
<sequence>MQNRIAVAMSGGVDSSTAAWLLQQEGHDLVGVMLKMFDGALVNGSREDDRPPDGVEDARAVAGKLGIAFYVLDARAPFRSHVLDTFTSAYERGLTPNPCVVCNRYVKFGFLLQQALESGRDQVATGHYARLELDRGSGRWLLKKAAHPEKDQSYVLAGLNQEQLSRSLFPLGALSKEEVRSIAAQADLINAKKGDSQDICFIPDGDYGSFIRQYTGKSYPSGPFLDEGGAVLGAHTGIIDYTLGQRRGLGVSSTRGRLYVKEVRPQDNSVVLSCNDSLYGSTLTAADLNLIACDHLSAPVRLRAKVRYRMAEQPCTVEQTGPDTIHLAFDQPQRAITPGQAVVLYDGDTVVGGATITP</sequence>
<feature type="binding site" evidence="10">
    <location>
        <position position="126"/>
    </location>
    <ligand>
        <name>ATP</name>
        <dbReference type="ChEBI" id="CHEBI:30616"/>
    </ligand>
</feature>
<keyword evidence="8" id="KW-1015">Disulfide bond</keyword>
<evidence type="ECO:0000256" key="9">
    <source>
        <dbReference type="ARBA" id="ARBA00051542"/>
    </source>
</evidence>
<dbReference type="InterPro" id="IPR046884">
    <property type="entry name" value="MnmA-like_central"/>
</dbReference>
<feature type="site" description="Interaction with tRNA" evidence="10">
    <location>
        <position position="127"/>
    </location>
</feature>
<dbReference type="Gene3D" id="2.30.30.280">
    <property type="entry name" value="Adenine nucleotide alpha hydrolases-like domains"/>
    <property type="match status" value="1"/>
</dbReference>
<feature type="active site" description="Cysteine persulfide intermediate" evidence="10">
    <location>
        <position position="200"/>
    </location>
</feature>
<dbReference type="InterPro" id="IPR004506">
    <property type="entry name" value="MnmA-like"/>
</dbReference>
<feature type="region of interest" description="Interaction with tRNA" evidence="10">
    <location>
        <begin position="150"/>
        <end position="152"/>
    </location>
</feature>
<evidence type="ECO:0000259" key="12">
    <source>
        <dbReference type="Pfam" id="PF20259"/>
    </source>
</evidence>
<dbReference type="InterPro" id="IPR023382">
    <property type="entry name" value="MnmA-like_central_sf"/>
</dbReference>
<evidence type="ECO:0000256" key="1">
    <source>
        <dbReference type="ARBA" id="ARBA00022490"/>
    </source>
</evidence>
<dbReference type="EC" id="2.8.1.13" evidence="10"/>